<evidence type="ECO:0000313" key="3">
    <source>
        <dbReference type="Proteomes" id="UP000027987"/>
    </source>
</evidence>
<dbReference type="PATRIC" id="fig|1217721.7.peg.1306"/>
<dbReference type="InterPro" id="IPR022742">
    <property type="entry name" value="Hydrolase_4"/>
</dbReference>
<dbReference type="PANTHER" id="PTHR11614">
    <property type="entry name" value="PHOSPHOLIPASE-RELATED"/>
    <property type="match status" value="1"/>
</dbReference>
<name>A0A075JYA4_9GAMM</name>
<dbReference type="AlphaFoldDB" id="A0A075JYA4"/>
<dbReference type="SUPFAM" id="SSF53474">
    <property type="entry name" value="alpha/beta-Hydrolases"/>
    <property type="match status" value="1"/>
</dbReference>
<proteinExistence type="predicted"/>
<evidence type="ECO:0000259" key="1">
    <source>
        <dbReference type="Pfam" id="PF12146"/>
    </source>
</evidence>
<dbReference type="InterPro" id="IPR051044">
    <property type="entry name" value="MAG_DAG_Lipase"/>
</dbReference>
<dbReference type="Pfam" id="PF12146">
    <property type="entry name" value="Hydrolase_4"/>
    <property type="match status" value="1"/>
</dbReference>
<sequence length="514" mass="56400">MLAASGGPAHGDRMLRALIKIGKWTSIVALVFLVSLLGIRAWDSQQGDPLAPWQTFVPDELTPSQLDATDWTGYLAAEQHAFDQVKTEVTDKLEPSERVATNRYFQGAPMYPGHFAHDWNRSYVLEPTGTPVGAVVLIHGLTDSPYSLRDIAELYRAHGFVAIGLRVPGHGTVPASLTRVDWPDWLAATRLAMREARRRVGPDLPIHMVGYSNGGALAVKYTLDACEHHELTMPTRLVLLSPMIGVTRFARFAGLAGLPALLPRFAKAAWLDLLPEYNPYKYNSFPVNAARQSYLLTDAIRSQVLRMARGKQLSRLPPILTFQSVVDDTVSASAVMRTLYAHLPANGSEVVLFDVNRDHRFDTLLKPASLMALNRMLPSGPQSYRATVVSNTAENDDHTVARTTEAGQTTATATPLPIRYPDNIFSLSHIALPFPPNDPLYGTEPDMSEDYGIRLGTAAPRGERGALILNLDAVLRISSNPFYPYVRQRIEALLPAIPTPPPTRTNAPVAHIAG</sequence>
<dbReference type="InterPro" id="IPR029058">
    <property type="entry name" value="AB_hydrolase_fold"/>
</dbReference>
<protein>
    <submittedName>
        <fullName evidence="2">Membrane protein</fullName>
    </submittedName>
</protein>
<dbReference type="Gene3D" id="3.40.50.1820">
    <property type="entry name" value="alpha/beta hydrolase"/>
    <property type="match status" value="1"/>
</dbReference>
<dbReference type="HOGENOM" id="CLU_043381_0_0_6"/>
<accession>A0A075JYA4</accession>
<dbReference type="STRING" id="1217721.HY57_06255"/>
<feature type="domain" description="Serine aminopeptidase S33" evidence="1">
    <location>
        <begin position="131"/>
        <end position="255"/>
    </location>
</feature>
<dbReference type="Proteomes" id="UP000027987">
    <property type="component" value="Chromosome"/>
</dbReference>
<organism evidence="2 3">
    <name type="scientific">Dyella japonica A8</name>
    <dbReference type="NCBI Taxonomy" id="1217721"/>
    <lineage>
        <taxon>Bacteria</taxon>
        <taxon>Pseudomonadati</taxon>
        <taxon>Pseudomonadota</taxon>
        <taxon>Gammaproteobacteria</taxon>
        <taxon>Lysobacterales</taxon>
        <taxon>Rhodanobacteraceae</taxon>
        <taxon>Dyella</taxon>
    </lineage>
</organism>
<reference evidence="2 3" key="1">
    <citation type="submission" date="2014-07" db="EMBL/GenBank/DDBJ databases">
        <title>Complete Genome Sequence of Dyella japonica Strain A8 Isolated from Malaysian Tropical Soil.</title>
        <authorList>
            <person name="Hui R.K.H."/>
            <person name="Chen J.-W."/>
            <person name="Chan K.-G."/>
            <person name="Leung F.C.C."/>
        </authorList>
    </citation>
    <scope>NUCLEOTIDE SEQUENCE [LARGE SCALE GENOMIC DNA]</scope>
    <source>
        <strain evidence="2 3">A8</strain>
    </source>
</reference>
<gene>
    <name evidence="2" type="ORF">HY57_06255</name>
</gene>
<evidence type="ECO:0000313" key="2">
    <source>
        <dbReference type="EMBL" id="AIF46894.1"/>
    </source>
</evidence>
<dbReference type="KEGG" id="dja:HY57_06255"/>
<keyword evidence="3" id="KW-1185">Reference proteome</keyword>
<dbReference type="EMBL" id="CP008884">
    <property type="protein sequence ID" value="AIF46894.1"/>
    <property type="molecule type" value="Genomic_DNA"/>
</dbReference>